<accession>A0ABC8QR83</accession>
<protein>
    <submittedName>
        <fullName evidence="1">Uncharacterized protein</fullName>
    </submittedName>
</protein>
<evidence type="ECO:0000313" key="2">
    <source>
        <dbReference type="Proteomes" id="UP001642360"/>
    </source>
</evidence>
<organism evidence="1 2">
    <name type="scientific">Ilex paraguariensis</name>
    <name type="common">yerba mate</name>
    <dbReference type="NCBI Taxonomy" id="185542"/>
    <lineage>
        <taxon>Eukaryota</taxon>
        <taxon>Viridiplantae</taxon>
        <taxon>Streptophyta</taxon>
        <taxon>Embryophyta</taxon>
        <taxon>Tracheophyta</taxon>
        <taxon>Spermatophyta</taxon>
        <taxon>Magnoliopsida</taxon>
        <taxon>eudicotyledons</taxon>
        <taxon>Gunneridae</taxon>
        <taxon>Pentapetalae</taxon>
        <taxon>asterids</taxon>
        <taxon>campanulids</taxon>
        <taxon>Aquifoliales</taxon>
        <taxon>Aquifoliaceae</taxon>
        <taxon>Ilex</taxon>
    </lineage>
</organism>
<reference evidence="1 2" key="1">
    <citation type="submission" date="2024-02" db="EMBL/GenBank/DDBJ databases">
        <authorList>
            <person name="Vignale AGUSTIN F."/>
            <person name="Sosa J E."/>
            <person name="Modenutti C."/>
        </authorList>
    </citation>
    <scope>NUCLEOTIDE SEQUENCE [LARGE SCALE GENOMIC DNA]</scope>
</reference>
<dbReference type="EMBL" id="CAUOFW020000692">
    <property type="protein sequence ID" value="CAK9135228.1"/>
    <property type="molecule type" value="Genomic_DNA"/>
</dbReference>
<dbReference type="Proteomes" id="UP001642360">
    <property type="component" value="Unassembled WGS sequence"/>
</dbReference>
<feature type="non-terminal residue" evidence="1">
    <location>
        <position position="1"/>
    </location>
</feature>
<gene>
    <name evidence="1" type="ORF">ILEXP_LOCUS2158</name>
</gene>
<feature type="non-terminal residue" evidence="1">
    <location>
        <position position="69"/>
    </location>
</feature>
<sequence length="69" mass="8080">LLSLRAKFVLRLQGCYLRILPVQITLRLTRRCTNMQKRPCPAGLSGWHRDLAQEDLVTEYGAWKFLKVH</sequence>
<name>A0ABC8QR83_9AQUA</name>
<comment type="caution">
    <text evidence="1">The sequence shown here is derived from an EMBL/GenBank/DDBJ whole genome shotgun (WGS) entry which is preliminary data.</text>
</comment>
<proteinExistence type="predicted"/>
<dbReference type="AlphaFoldDB" id="A0ABC8QR83"/>
<evidence type="ECO:0000313" key="1">
    <source>
        <dbReference type="EMBL" id="CAK9135228.1"/>
    </source>
</evidence>
<keyword evidence="2" id="KW-1185">Reference proteome</keyword>